<evidence type="ECO:0000256" key="5">
    <source>
        <dbReference type="ARBA" id="ARBA00022692"/>
    </source>
</evidence>
<evidence type="ECO:0000256" key="6">
    <source>
        <dbReference type="ARBA" id="ARBA00022842"/>
    </source>
</evidence>
<evidence type="ECO:0000256" key="4">
    <source>
        <dbReference type="ARBA" id="ARBA00022475"/>
    </source>
</evidence>
<protein>
    <submittedName>
        <fullName evidence="13">Cobalt/magnesium transport protein CorA</fullName>
    </submittedName>
</protein>
<keyword evidence="8" id="KW-0406">Ion transport</keyword>
<accession>A0A645G7G0</accession>
<dbReference type="Gene3D" id="1.20.58.340">
    <property type="entry name" value="Magnesium transport protein CorA, transmembrane region"/>
    <property type="match status" value="1"/>
</dbReference>
<dbReference type="SUPFAM" id="SSF144083">
    <property type="entry name" value="Magnesium transport protein CorA, transmembrane region"/>
    <property type="match status" value="1"/>
</dbReference>
<evidence type="ECO:0000256" key="7">
    <source>
        <dbReference type="ARBA" id="ARBA00022989"/>
    </source>
</evidence>
<dbReference type="Pfam" id="PF01544">
    <property type="entry name" value="CorA"/>
    <property type="match status" value="1"/>
</dbReference>
<keyword evidence="5 12" id="KW-0812">Transmembrane</keyword>
<evidence type="ECO:0000256" key="8">
    <source>
        <dbReference type="ARBA" id="ARBA00023065"/>
    </source>
</evidence>
<keyword evidence="7 12" id="KW-1133">Transmembrane helix</keyword>
<dbReference type="GO" id="GO:0015087">
    <property type="term" value="F:cobalt ion transmembrane transporter activity"/>
    <property type="evidence" value="ECO:0007669"/>
    <property type="project" value="TreeGrafter"/>
</dbReference>
<comment type="similarity">
    <text evidence="2">Belongs to the CorA metal ion transporter (MIT) (TC 1.A.35) family.</text>
</comment>
<evidence type="ECO:0000256" key="10">
    <source>
        <dbReference type="ARBA" id="ARBA00034269"/>
    </source>
</evidence>
<dbReference type="AlphaFoldDB" id="A0A645G7G0"/>
<dbReference type="PANTHER" id="PTHR46494">
    <property type="entry name" value="CORA FAMILY METAL ION TRANSPORTER (EUROFUNG)"/>
    <property type="match status" value="1"/>
</dbReference>
<sequence length="104" mass="12267">MKYFQSLNTKIDKLMMSLESLVQDLALAREAFESEMSNKTNELMKIFTLIATIFLPLNLITSVYGMNVRHIPFMLVNYGFYYLLIIMVVIAILLTYLFKRKKWL</sequence>
<dbReference type="InterPro" id="IPR045863">
    <property type="entry name" value="CorA_TM1_TM2"/>
</dbReference>
<dbReference type="GO" id="GO:0050897">
    <property type="term" value="F:cobalt ion binding"/>
    <property type="evidence" value="ECO:0007669"/>
    <property type="project" value="TreeGrafter"/>
</dbReference>
<dbReference type="GO" id="GO:0015095">
    <property type="term" value="F:magnesium ion transmembrane transporter activity"/>
    <property type="evidence" value="ECO:0007669"/>
    <property type="project" value="TreeGrafter"/>
</dbReference>
<dbReference type="InterPro" id="IPR002523">
    <property type="entry name" value="MgTranspt_CorA/ZnTranspt_ZntB"/>
</dbReference>
<organism evidence="13">
    <name type="scientific">bioreactor metagenome</name>
    <dbReference type="NCBI Taxonomy" id="1076179"/>
    <lineage>
        <taxon>unclassified sequences</taxon>
        <taxon>metagenomes</taxon>
        <taxon>ecological metagenomes</taxon>
    </lineage>
</organism>
<dbReference type="GO" id="GO:0005886">
    <property type="term" value="C:plasma membrane"/>
    <property type="evidence" value="ECO:0007669"/>
    <property type="project" value="UniProtKB-SubCell"/>
</dbReference>
<comment type="function">
    <text evidence="11">Mediates influx of magnesium ions. Alternates between open and closed states. Activated by low cytoplasmic Mg(2+) levels. Inactive when cytoplasmic Mg(2+) levels are high.</text>
</comment>
<keyword evidence="9 12" id="KW-0472">Membrane</keyword>
<keyword evidence="3" id="KW-0813">Transport</keyword>
<evidence type="ECO:0000256" key="11">
    <source>
        <dbReference type="ARBA" id="ARBA00045497"/>
    </source>
</evidence>
<evidence type="ECO:0000256" key="9">
    <source>
        <dbReference type="ARBA" id="ARBA00023136"/>
    </source>
</evidence>
<keyword evidence="6" id="KW-0460">Magnesium</keyword>
<feature type="transmembrane region" description="Helical" evidence="12">
    <location>
        <begin position="46"/>
        <end position="66"/>
    </location>
</feature>
<evidence type="ECO:0000256" key="3">
    <source>
        <dbReference type="ARBA" id="ARBA00022448"/>
    </source>
</evidence>
<comment type="caution">
    <text evidence="13">The sequence shown here is derived from an EMBL/GenBank/DDBJ whole genome shotgun (WGS) entry which is preliminary data.</text>
</comment>
<comment type="catalytic activity">
    <reaction evidence="10">
        <text>Mg(2+)(in) = Mg(2+)(out)</text>
        <dbReference type="Rhea" id="RHEA:29827"/>
        <dbReference type="ChEBI" id="CHEBI:18420"/>
    </reaction>
</comment>
<name>A0A645G7G0_9ZZZZ</name>
<gene>
    <name evidence="13" type="primary">corA_47</name>
    <name evidence="13" type="ORF">SDC9_169302</name>
</gene>
<proteinExistence type="inferred from homology"/>
<feature type="transmembrane region" description="Helical" evidence="12">
    <location>
        <begin position="78"/>
        <end position="98"/>
    </location>
</feature>
<dbReference type="EMBL" id="VSSQ01070021">
    <property type="protein sequence ID" value="MPN21920.1"/>
    <property type="molecule type" value="Genomic_DNA"/>
</dbReference>
<dbReference type="PANTHER" id="PTHR46494:SF1">
    <property type="entry name" value="CORA FAMILY METAL ION TRANSPORTER (EUROFUNG)"/>
    <property type="match status" value="1"/>
</dbReference>
<comment type="subcellular location">
    <subcellularLocation>
        <location evidence="1">Cell membrane</location>
        <topology evidence="1">Multi-pass membrane protein</topology>
    </subcellularLocation>
</comment>
<evidence type="ECO:0000313" key="13">
    <source>
        <dbReference type="EMBL" id="MPN21920.1"/>
    </source>
</evidence>
<dbReference type="GO" id="GO:0000287">
    <property type="term" value="F:magnesium ion binding"/>
    <property type="evidence" value="ECO:0007669"/>
    <property type="project" value="TreeGrafter"/>
</dbReference>
<reference evidence="13" key="1">
    <citation type="submission" date="2019-08" db="EMBL/GenBank/DDBJ databases">
        <authorList>
            <person name="Kucharzyk K."/>
            <person name="Murdoch R.W."/>
            <person name="Higgins S."/>
            <person name="Loffler F."/>
        </authorList>
    </citation>
    <scope>NUCLEOTIDE SEQUENCE</scope>
</reference>
<evidence type="ECO:0000256" key="2">
    <source>
        <dbReference type="ARBA" id="ARBA00009765"/>
    </source>
</evidence>
<dbReference type="FunFam" id="1.20.58.340:FF:000004">
    <property type="entry name" value="Magnesium transport protein CorA"/>
    <property type="match status" value="1"/>
</dbReference>
<evidence type="ECO:0000256" key="12">
    <source>
        <dbReference type="SAM" id="Phobius"/>
    </source>
</evidence>
<evidence type="ECO:0000256" key="1">
    <source>
        <dbReference type="ARBA" id="ARBA00004651"/>
    </source>
</evidence>
<keyword evidence="4" id="KW-1003">Cell membrane</keyword>